<dbReference type="InterPro" id="IPR051449">
    <property type="entry name" value="ABC-2_transporter_component"/>
</dbReference>
<keyword evidence="6 8" id="KW-1133">Transmembrane helix</keyword>
<keyword evidence="5 8" id="KW-0812">Transmembrane</keyword>
<proteinExistence type="inferred from homology"/>
<comment type="caution">
    <text evidence="10">The sequence shown here is derived from an EMBL/GenBank/DDBJ whole genome shotgun (WGS) entry which is preliminary data.</text>
</comment>
<dbReference type="AlphaFoldDB" id="A0A7C5IXW6"/>
<evidence type="ECO:0000256" key="7">
    <source>
        <dbReference type="ARBA" id="ARBA00023136"/>
    </source>
</evidence>
<sequence length="252" mass="28145">TKGYLAAIHAELNRELLVEFLGRTRGMTPERAAERVAPVRLEQRYLFNQALESDWSMASGLMMLVLMVSPPFLTALGVVREKESGSIYNIYASTVTCGEFILGKLIPYVGVSCFNILVLWWVATRVFGAPFKGDPLFFYLASVVYVICTAGIGLLVSILVRTQVAAVLLTMVITFIPSMLYSGLLVPVESMSREAQLQAHLFPPFWYLQIAWGSFLKGLGWERLWSQTALLAGYAAVLWTLGLSLFHKRPKR</sequence>
<feature type="transmembrane region" description="Helical" evidence="8">
    <location>
        <begin position="224"/>
        <end position="246"/>
    </location>
</feature>
<dbReference type="Pfam" id="PF12698">
    <property type="entry name" value="ABC2_membrane_3"/>
    <property type="match status" value="1"/>
</dbReference>
<evidence type="ECO:0000256" key="4">
    <source>
        <dbReference type="ARBA" id="ARBA00022475"/>
    </source>
</evidence>
<feature type="domain" description="ABC transmembrane type-2" evidence="9">
    <location>
        <begin position="5"/>
        <end position="249"/>
    </location>
</feature>
<dbReference type="GO" id="GO:0140359">
    <property type="term" value="F:ABC-type transporter activity"/>
    <property type="evidence" value="ECO:0007669"/>
    <property type="project" value="InterPro"/>
</dbReference>
<feature type="transmembrane region" description="Helical" evidence="8">
    <location>
        <begin position="136"/>
        <end position="160"/>
    </location>
</feature>
<keyword evidence="7 8" id="KW-0472">Membrane</keyword>
<dbReference type="Proteomes" id="UP000886100">
    <property type="component" value="Unassembled WGS sequence"/>
</dbReference>
<evidence type="ECO:0000256" key="1">
    <source>
        <dbReference type="ARBA" id="ARBA00004651"/>
    </source>
</evidence>
<dbReference type="InterPro" id="IPR013525">
    <property type="entry name" value="ABC2_TM"/>
</dbReference>
<evidence type="ECO:0000256" key="5">
    <source>
        <dbReference type="ARBA" id="ARBA00022692"/>
    </source>
</evidence>
<dbReference type="EMBL" id="DROM01000084">
    <property type="protein sequence ID" value="HHH12854.1"/>
    <property type="molecule type" value="Genomic_DNA"/>
</dbReference>
<evidence type="ECO:0000256" key="3">
    <source>
        <dbReference type="ARBA" id="ARBA00022448"/>
    </source>
</evidence>
<organism evidence="10">
    <name type="scientific">Thiolapillus brandeum</name>
    <dbReference type="NCBI Taxonomy" id="1076588"/>
    <lineage>
        <taxon>Bacteria</taxon>
        <taxon>Pseudomonadati</taxon>
        <taxon>Pseudomonadota</taxon>
        <taxon>Gammaproteobacteria</taxon>
        <taxon>Chromatiales</taxon>
        <taxon>Sedimenticolaceae</taxon>
        <taxon>Thiolapillus</taxon>
    </lineage>
</organism>
<feature type="transmembrane region" description="Helical" evidence="8">
    <location>
        <begin position="100"/>
        <end position="124"/>
    </location>
</feature>
<evidence type="ECO:0000256" key="6">
    <source>
        <dbReference type="ARBA" id="ARBA00022989"/>
    </source>
</evidence>
<accession>A0A7C5IXW6</accession>
<evidence type="ECO:0000256" key="8">
    <source>
        <dbReference type="SAM" id="Phobius"/>
    </source>
</evidence>
<evidence type="ECO:0000256" key="2">
    <source>
        <dbReference type="ARBA" id="ARBA00007783"/>
    </source>
</evidence>
<reference evidence="10" key="1">
    <citation type="journal article" date="2020" name="mSystems">
        <title>Genome- and Community-Level Interaction Insights into Carbon Utilization and Element Cycling Functions of Hydrothermarchaeota in Hydrothermal Sediment.</title>
        <authorList>
            <person name="Zhou Z."/>
            <person name="Liu Y."/>
            <person name="Xu W."/>
            <person name="Pan J."/>
            <person name="Luo Z.H."/>
            <person name="Li M."/>
        </authorList>
    </citation>
    <scope>NUCLEOTIDE SEQUENCE [LARGE SCALE GENOMIC DNA]</scope>
    <source>
        <strain evidence="10">HyVt-535</strain>
    </source>
</reference>
<name>A0A7C5IXW6_9GAMM</name>
<gene>
    <name evidence="10" type="ORF">ENJ98_01325</name>
</gene>
<evidence type="ECO:0000259" key="9">
    <source>
        <dbReference type="PROSITE" id="PS51012"/>
    </source>
</evidence>
<feature type="transmembrane region" description="Helical" evidence="8">
    <location>
        <begin position="55"/>
        <end position="79"/>
    </location>
</feature>
<keyword evidence="4" id="KW-1003">Cell membrane</keyword>
<evidence type="ECO:0000313" key="10">
    <source>
        <dbReference type="EMBL" id="HHH12854.1"/>
    </source>
</evidence>
<feature type="transmembrane region" description="Helical" evidence="8">
    <location>
        <begin position="167"/>
        <end position="188"/>
    </location>
</feature>
<dbReference type="InterPro" id="IPR047817">
    <property type="entry name" value="ABC2_TM_bact-type"/>
</dbReference>
<dbReference type="GO" id="GO:0005886">
    <property type="term" value="C:plasma membrane"/>
    <property type="evidence" value="ECO:0007669"/>
    <property type="project" value="UniProtKB-SubCell"/>
</dbReference>
<keyword evidence="3" id="KW-0813">Transport</keyword>
<dbReference type="PANTHER" id="PTHR30294">
    <property type="entry name" value="MEMBRANE COMPONENT OF ABC TRANSPORTER YHHJ-RELATED"/>
    <property type="match status" value="1"/>
</dbReference>
<dbReference type="PANTHER" id="PTHR30294:SF29">
    <property type="entry name" value="MULTIDRUG ABC TRANSPORTER PERMEASE YBHS-RELATED"/>
    <property type="match status" value="1"/>
</dbReference>
<comment type="subcellular location">
    <subcellularLocation>
        <location evidence="1">Cell membrane</location>
        <topology evidence="1">Multi-pass membrane protein</topology>
    </subcellularLocation>
</comment>
<feature type="non-terminal residue" evidence="10">
    <location>
        <position position="1"/>
    </location>
</feature>
<comment type="similarity">
    <text evidence="2">Belongs to the ABC-2 integral membrane protein family.</text>
</comment>
<dbReference type="PROSITE" id="PS51012">
    <property type="entry name" value="ABC_TM2"/>
    <property type="match status" value="1"/>
</dbReference>
<protein>
    <submittedName>
        <fullName evidence="10">ABC transporter permease</fullName>
    </submittedName>
</protein>